<dbReference type="GO" id="GO:0006900">
    <property type="term" value="P:vesicle budding from membrane"/>
    <property type="evidence" value="ECO:0007669"/>
    <property type="project" value="TreeGrafter"/>
</dbReference>
<evidence type="ECO:0000259" key="2">
    <source>
        <dbReference type="Pfam" id="PF07651"/>
    </source>
</evidence>
<dbReference type="STRING" id="906689.A0A2I0W9K9"/>
<dbReference type="Pfam" id="PF07651">
    <property type="entry name" value="ANTH"/>
    <property type="match status" value="1"/>
</dbReference>
<dbReference type="InterPro" id="IPR011417">
    <property type="entry name" value="ANTH_dom"/>
</dbReference>
<feature type="compositionally biased region" description="Basic and acidic residues" evidence="1">
    <location>
        <begin position="53"/>
        <end position="65"/>
    </location>
</feature>
<name>A0A2I0W9K9_9ASPA</name>
<dbReference type="InterPro" id="IPR014712">
    <property type="entry name" value="ANTH_dom_sf"/>
</dbReference>
<feature type="domain" description="AP180 N-terminal homology (ANTH)" evidence="2">
    <location>
        <begin position="4"/>
        <end position="109"/>
    </location>
</feature>
<reference evidence="3 4" key="1">
    <citation type="journal article" date="2016" name="Sci. Rep.">
        <title>The Dendrobium catenatum Lindl. genome sequence provides insights into polysaccharide synthase, floral development and adaptive evolution.</title>
        <authorList>
            <person name="Zhang G.Q."/>
            <person name="Xu Q."/>
            <person name="Bian C."/>
            <person name="Tsai W.C."/>
            <person name="Yeh C.M."/>
            <person name="Liu K.W."/>
            <person name="Yoshida K."/>
            <person name="Zhang L.S."/>
            <person name="Chang S.B."/>
            <person name="Chen F."/>
            <person name="Shi Y."/>
            <person name="Su Y.Y."/>
            <person name="Zhang Y.Q."/>
            <person name="Chen L.J."/>
            <person name="Yin Y."/>
            <person name="Lin M."/>
            <person name="Huang H."/>
            <person name="Deng H."/>
            <person name="Wang Z.W."/>
            <person name="Zhu S.L."/>
            <person name="Zhao X."/>
            <person name="Deng C."/>
            <person name="Niu S.C."/>
            <person name="Huang J."/>
            <person name="Wang M."/>
            <person name="Liu G.H."/>
            <person name="Yang H.J."/>
            <person name="Xiao X.J."/>
            <person name="Hsiao Y.Y."/>
            <person name="Wu W.L."/>
            <person name="Chen Y.Y."/>
            <person name="Mitsuda N."/>
            <person name="Ohme-Takagi M."/>
            <person name="Luo Y.B."/>
            <person name="Van de Peer Y."/>
            <person name="Liu Z.J."/>
        </authorList>
    </citation>
    <scope>NUCLEOTIDE SEQUENCE [LARGE SCALE GENOMIC DNA]</scope>
    <source>
        <tissue evidence="3">The whole plant</tissue>
    </source>
</reference>
<accession>A0A2I0W9K9</accession>
<dbReference type="AlphaFoldDB" id="A0A2I0W9K9"/>
<dbReference type="GO" id="GO:0000149">
    <property type="term" value="F:SNARE binding"/>
    <property type="evidence" value="ECO:0007669"/>
    <property type="project" value="TreeGrafter"/>
</dbReference>
<evidence type="ECO:0000313" key="3">
    <source>
        <dbReference type="EMBL" id="PKU72342.1"/>
    </source>
</evidence>
<dbReference type="GO" id="GO:0005545">
    <property type="term" value="F:1-phosphatidylinositol binding"/>
    <property type="evidence" value="ECO:0007669"/>
    <property type="project" value="InterPro"/>
</dbReference>
<reference evidence="3 4" key="2">
    <citation type="journal article" date="2017" name="Nature">
        <title>The Apostasia genome and the evolution of orchids.</title>
        <authorList>
            <person name="Zhang G.Q."/>
            <person name="Liu K.W."/>
            <person name="Li Z."/>
            <person name="Lohaus R."/>
            <person name="Hsiao Y.Y."/>
            <person name="Niu S.C."/>
            <person name="Wang J.Y."/>
            <person name="Lin Y.C."/>
            <person name="Xu Q."/>
            <person name="Chen L.J."/>
            <person name="Yoshida K."/>
            <person name="Fujiwara S."/>
            <person name="Wang Z.W."/>
            <person name="Zhang Y.Q."/>
            <person name="Mitsuda N."/>
            <person name="Wang M."/>
            <person name="Liu G.H."/>
            <person name="Pecoraro L."/>
            <person name="Huang H.X."/>
            <person name="Xiao X.J."/>
            <person name="Lin M."/>
            <person name="Wu X.Y."/>
            <person name="Wu W.L."/>
            <person name="Chen Y.Y."/>
            <person name="Chang S.B."/>
            <person name="Sakamoto S."/>
            <person name="Ohme-Takagi M."/>
            <person name="Yagi M."/>
            <person name="Zeng S.J."/>
            <person name="Shen C.Y."/>
            <person name="Yeh C.M."/>
            <person name="Luo Y.B."/>
            <person name="Tsai W.C."/>
            <person name="Van de Peer Y."/>
            <person name="Liu Z.J."/>
        </authorList>
    </citation>
    <scope>NUCLEOTIDE SEQUENCE [LARGE SCALE GENOMIC DNA]</scope>
    <source>
        <tissue evidence="3">The whole plant</tissue>
    </source>
</reference>
<organism evidence="3 4">
    <name type="scientific">Dendrobium catenatum</name>
    <dbReference type="NCBI Taxonomy" id="906689"/>
    <lineage>
        <taxon>Eukaryota</taxon>
        <taxon>Viridiplantae</taxon>
        <taxon>Streptophyta</taxon>
        <taxon>Embryophyta</taxon>
        <taxon>Tracheophyta</taxon>
        <taxon>Spermatophyta</taxon>
        <taxon>Magnoliopsida</taxon>
        <taxon>Liliopsida</taxon>
        <taxon>Asparagales</taxon>
        <taxon>Orchidaceae</taxon>
        <taxon>Epidendroideae</taxon>
        <taxon>Malaxideae</taxon>
        <taxon>Dendrobiinae</taxon>
        <taxon>Dendrobium</taxon>
    </lineage>
</organism>
<dbReference type="GO" id="GO:0072583">
    <property type="term" value="P:clathrin-dependent endocytosis"/>
    <property type="evidence" value="ECO:0007669"/>
    <property type="project" value="InterPro"/>
</dbReference>
<dbReference type="EMBL" id="KZ502842">
    <property type="protein sequence ID" value="PKU72342.1"/>
    <property type="molecule type" value="Genomic_DNA"/>
</dbReference>
<feature type="compositionally biased region" description="Low complexity" evidence="1">
    <location>
        <begin position="40"/>
        <end position="52"/>
    </location>
</feature>
<dbReference type="Proteomes" id="UP000233837">
    <property type="component" value="Unassembled WGS sequence"/>
</dbReference>
<feature type="region of interest" description="Disordered" evidence="1">
    <location>
        <begin position="40"/>
        <end position="65"/>
    </location>
</feature>
<dbReference type="GO" id="GO:0048268">
    <property type="term" value="P:clathrin coat assembly"/>
    <property type="evidence" value="ECO:0007669"/>
    <property type="project" value="InterPro"/>
</dbReference>
<dbReference type="PANTHER" id="PTHR22951:SF19">
    <property type="entry name" value="OS08G0467300 PROTEIN"/>
    <property type="match status" value="1"/>
</dbReference>
<dbReference type="InterPro" id="IPR045192">
    <property type="entry name" value="AP180-like"/>
</dbReference>
<sequence length="118" mass="12926">MEVGLILEAMNCVIIEIFEIYSCICRGIAGFLVDVLGSDVSDSSTSHTAAASSKEKMAVPSEERKRLDAEQSVQLSSYFSLCRSLGVLNAAEIPPVESIPEEDIRDLEALRDCDPSWR</sequence>
<evidence type="ECO:0000256" key="1">
    <source>
        <dbReference type="SAM" id="MobiDB-lite"/>
    </source>
</evidence>
<dbReference type="GO" id="GO:0005905">
    <property type="term" value="C:clathrin-coated pit"/>
    <property type="evidence" value="ECO:0007669"/>
    <property type="project" value="TreeGrafter"/>
</dbReference>
<proteinExistence type="predicted"/>
<dbReference type="GO" id="GO:0005546">
    <property type="term" value="F:phosphatidylinositol-4,5-bisphosphate binding"/>
    <property type="evidence" value="ECO:0007669"/>
    <property type="project" value="TreeGrafter"/>
</dbReference>
<dbReference type="PANTHER" id="PTHR22951">
    <property type="entry name" value="CLATHRIN ASSEMBLY PROTEIN"/>
    <property type="match status" value="1"/>
</dbReference>
<gene>
    <name evidence="3" type="ORF">MA16_Dca006342</name>
</gene>
<keyword evidence="4" id="KW-1185">Reference proteome</keyword>
<dbReference type="Gene3D" id="1.20.58.150">
    <property type="entry name" value="ANTH domain"/>
    <property type="match status" value="1"/>
</dbReference>
<dbReference type="GO" id="GO:0030136">
    <property type="term" value="C:clathrin-coated vesicle"/>
    <property type="evidence" value="ECO:0007669"/>
    <property type="project" value="InterPro"/>
</dbReference>
<protein>
    <submittedName>
        <fullName evidence="3">Clathrin assembly protein</fullName>
    </submittedName>
</protein>
<dbReference type="GO" id="GO:0032050">
    <property type="term" value="F:clathrin heavy chain binding"/>
    <property type="evidence" value="ECO:0007669"/>
    <property type="project" value="TreeGrafter"/>
</dbReference>
<evidence type="ECO:0000313" key="4">
    <source>
        <dbReference type="Proteomes" id="UP000233837"/>
    </source>
</evidence>